<accession>N1MVD3</accession>
<proteinExistence type="predicted"/>
<dbReference type="RefSeq" id="WP_006962485.1">
    <property type="nucleotide sequence ID" value="NZ_CAVK010000183.1"/>
</dbReference>
<sequence>MSVGQAATPQRMAHIDPRIADRLAARLESQKPDYLMETLGISVNTWVKIRRGQPIRASVATRLLRRIGQLGDDGCIAN</sequence>
<reference evidence="2" key="2">
    <citation type="submission" date="2013-04" db="EMBL/GenBank/DDBJ databases">
        <title>Bisphenol A degrading Sphingobium sp. strain BiD32.</title>
        <authorList>
            <person name="Nielsen J.L."/>
            <person name="Zhou N.A."/>
            <person name="Kjeldal H."/>
        </authorList>
    </citation>
    <scope>NUCLEOTIDE SEQUENCE [LARGE SCALE GENOMIC DNA]</scope>
    <source>
        <strain evidence="2">BiD32</strain>
    </source>
</reference>
<comment type="caution">
    <text evidence="1">The sequence shown here is derived from an EMBL/GenBank/DDBJ whole genome shotgun (WGS) entry which is preliminary data.</text>
</comment>
<dbReference type="EMBL" id="CAVK010000183">
    <property type="protein sequence ID" value="CCW19273.1"/>
    <property type="molecule type" value="Genomic_DNA"/>
</dbReference>
<evidence type="ECO:0000313" key="1">
    <source>
        <dbReference type="EMBL" id="CCW19273.1"/>
    </source>
</evidence>
<evidence type="ECO:0000313" key="2">
    <source>
        <dbReference type="Proteomes" id="UP000013201"/>
    </source>
</evidence>
<name>N1MVD3_9SPHN</name>
<reference evidence="1 2" key="1">
    <citation type="submission" date="2013-03" db="EMBL/GenBank/DDBJ databases">
        <authorList>
            <person name="Le V."/>
        </authorList>
    </citation>
    <scope>NUCLEOTIDE SEQUENCE [LARGE SCALE GENOMIC DNA]</scope>
    <source>
        <strain evidence="1 2">BiD32</strain>
    </source>
</reference>
<evidence type="ECO:0008006" key="3">
    <source>
        <dbReference type="Google" id="ProtNLM"/>
    </source>
</evidence>
<keyword evidence="2" id="KW-1185">Reference proteome</keyword>
<organism evidence="1 2">
    <name type="scientific">Sphingobium indicum BiD32</name>
    <dbReference type="NCBI Taxonomy" id="1301087"/>
    <lineage>
        <taxon>Bacteria</taxon>
        <taxon>Pseudomonadati</taxon>
        <taxon>Pseudomonadota</taxon>
        <taxon>Alphaproteobacteria</taxon>
        <taxon>Sphingomonadales</taxon>
        <taxon>Sphingomonadaceae</taxon>
        <taxon>Sphingobium</taxon>
    </lineage>
</organism>
<gene>
    <name evidence="1" type="ORF">EBBID32_36390</name>
</gene>
<dbReference type="AlphaFoldDB" id="N1MVD3"/>
<dbReference type="Proteomes" id="UP000013201">
    <property type="component" value="Unassembled WGS sequence"/>
</dbReference>
<protein>
    <recommendedName>
        <fullName evidence="3">XRE family transcriptional regulator</fullName>
    </recommendedName>
</protein>